<reference evidence="1 2" key="1">
    <citation type="submission" date="2017-01" db="EMBL/GenBank/DDBJ databases">
        <authorList>
            <person name="Varghese N."/>
            <person name="Submissions S."/>
        </authorList>
    </citation>
    <scope>NUCLEOTIDE SEQUENCE [LARGE SCALE GENOMIC DNA]</scope>
    <source>
        <strain evidence="1 2">ATCC 23464</strain>
    </source>
</reference>
<dbReference type="Proteomes" id="UP000186666">
    <property type="component" value="Unassembled WGS sequence"/>
</dbReference>
<organism evidence="1 2">
    <name type="scientific">Paenibacillus macquariensis</name>
    <dbReference type="NCBI Taxonomy" id="948756"/>
    <lineage>
        <taxon>Bacteria</taxon>
        <taxon>Bacillati</taxon>
        <taxon>Bacillota</taxon>
        <taxon>Bacilli</taxon>
        <taxon>Bacillales</taxon>
        <taxon>Paenibacillaceae</taxon>
        <taxon>Paenibacillus</taxon>
    </lineage>
</organism>
<proteinExistence type="predicted"/>
<dbReference type="Pfam" id="PF26325">
    <property type="entry name" value="YhjD"/>
    <property type="match status" value="1"/>
</dbReference>
<name>A0ABY1JKZ2_9BACL</name>
<evidence type="ECO:0000313" key="2">
    <source>
        <dbReference type="Proteomes" id="UP000186666"/>
    </source>
</evidence>
<keyword evidence="2" id="KW-1185">Reference proteome</keyword>
<comment type="caution">
    <text evidence="1">The sequence shown here is derived from an EMBL/GenBank/DDBJ whole genome shotgun (WGS) entry which is preliminary data.</text>
</comment>
<dbReference type="EMBL" id="FTNK01000001">
    <property type="protein sequence ID" value="SIQ36545.1"/>
    <property type="molecule type" value="Genomic_DNA"/>
</dbReference>
<accession>A0ABY1JKZ2</accession>
<evidence type="ECO:0000313" key="1">
    <source>
        <dbReference type="EMBL" id="SIQ36545.1"/>
    </source>
</evidence>
<dbReference type="RefSeq" id="WP_082867611.1">
    <property type="nucleotide sequence ID" value="NZ_FTNK01000001.1"/>
</dbReference>
<protein>
    <submittedName>
        <fullName evidence="1">Uncharacterized protein</fullName>
    </submittedName>
</protein>
<gene>
    <name evidence="1" type="ORF">SAMN05421578_101423</name>
</gene>
<sequence length="122" mass="14374">MNSNLSMETEEDIQIIKEYTLLPILLDMLARDIDHLMIYNNKIIYQYVICQLRDVEQSIYPVLQKLKRSMKQRHISILNTELNTLGVEVEYKVRGYIHHFNMLRGLIKAEIFTMLMSLRGGG</sequence>
<dbReference type="InterPro" id="IPR058600">
    <property type="entry name" value="YhjD-like"/>
</dbReference>